<keyword evidence="4" id="KW-0288">FMN</keyword>
<keyword evidence="8" id="KW-1185">Reference proteome</keyword>
<dbReference type="Pfam" id="PF04205">
    <property type="entry name" value="FMN_bind"/>
    <property type="match status" value="2"/>
</dbReference>
<accession>A0A1I5BD12</accession>
<dbReference type="EMBL" id="FOVK01000004">
    <property type="protein sequence ID" value="SFN72540.1"/>
    <property type="molecule type" value="Genomic_DNA"/>
</dbReference>
<evidence type="ECO:0000313" key="7">
    <source>
        <dbReference type="EMBL" id="SFN72540.1"/>
    </source>
</evidence>
<dbReference type="GO" id="GO:0010181">
    <property type="term" value="F:FMN binding"/>
    <property type="evidence" value="ECO:0007669"/>
    <property type="project" value="InterPro"/>
</dbReference>
<dbReference type="InterPro" id="IPR010209">
    <property type="entry name" value="Ion_transpt_RnfG/RsxG"/>
</dbReference>
<keyword evidence="3" id="KW-0285">Flavoprotein</keyword>
<keyword evidence="1" id="KW-0813">Transport</keyword>
<proteinExistence type="predicted"/>
<evidence type="ECO:0000256" key="5">
    <source>
        <dbReference type="ARBA" id="ARBA00022982"/>
    </source>
</evidence>
<name>A0A1I5BD12_9CLOT</name>
<evidence type="ECO:0000256" key="4">
    <source>
        <dbReference type="ARBA" id="ARBA00022643"/>
    </source>
</evidence>
<dbReference type="GO" id="GO:0005886">
    <property type="term" value="C:plasma membrane"/>
    <property type="evidence" value="ECO:0007669"/>
    <property type="project" value="InterPro"/>
</dbReference>
<dbReference type="STRING" id="398199.SAMN05421804_10763"/>
<dbReference type="SMART" id="SM00900">
    <property type="entry name" value="FMN_bind"/>
    <property type="match status" value="2"/>
</dbReference>
<dbReference type="Proteomes" id="UP000181899">
    <property type="component" value="Unassembled WGS sequence"/>
</dbReference>
<keyword evidence="5" id="KW-0249">Electron transport</keyword>
<dbReference type="PANTHER" id="PTHR36118:SF1">
    <property type="entry name" value="ION-TRANSLOCATING OXIDOREDUCTASE COMPLEX SUBUNIT G"/>
    <property type="match status" value="1"/>
</dbReference>
<evidence type="ECO:0000256" key="2">
    <source>
        <dbReference type="ARBA" id="ARBA00022553"/>
    </source>
</evidence>
<dbReference type="GO" id="GO:0009055">
    <property type="term" value="F:electron transfer activity"/>
    <property type="evidence" value="ECO:0007669"/>
    <property type="project" value="InterPro"/>
</dbReference>
<dbReference type="AlphaFoldDB" id="A0A1I5BD12"/>
<evidence type="ECO:0000259" key="6">
    <source>
        <dbReference type="SMART" id="SM00900"/>
    </source>
</evidence>
<dbReference type="eggNOG" id="COG4659">
    <property type="taxonomic scope" value="Bacteria"/>
</dbReference>
<evidence type="ECO:0000313" key="8">
    <source>
        <dbReference type="Proteomes" id="UP000181899"/>
    </source>
</evidence>
<feature type="domain" description="FMN-binding" evidence="6">
    <location>
        <begin position="233"/>
        <end position="313"/>
    </location>
</feature>
<protein>
    <submittedName>
        <fullName evidence="7">Na+-translocating ferredoxin:NAD+ oxidoreductase RNF, RnfG subunit</fullName>
    </submittedName>
</protein>
<dbReference type="GO" id="GO:0022900">
    <property type="term" value="P:electron transport chain"/>
    <property type="evidence" value="ECO:0007669"/>
    <property type="project" value="InterPro"/>
</dbReference>
<gene>
    <name evidence="7" type="ORF">SAMN04488695_104144</name>
</gene>
<dbReference type="RefSeq" id="WP_074911886.1">
    <property type="nucleotide sequence ID" value="NZ_FOVK01000004.1"/>
</dbReference>
<organism evidence="7 8">
    <name type="scientific">Proteiniclasticum ruminis</name>
    <dbReference type="NCBI Taxonomy" id="398199"/>
    <lineage>
        <taxon>Bacteria</taxon>
        <taxon>Bacillati</taxon>
        <taxon>Bacillota</taxon>
        <taxon>Clostridia</taxon>
        <taxon>Eubacteriales</taxon>
        <taxon>Clostridiaceae</taxon>
        <taxon>Proteiniclasticum</taxon>
    </lineage>
</organism>
<sequence length="314" mass="33324">MKNMKGFVVLLATVLVAGGVLLFADAQLRPLIEAAGSGEYQEILEKIFPDSKNFEEEEFTDETGLIQKLFEDEDNGGFVYILENQGFADKITFALGFDLEGNIVGYEIINLNDTPGYGSQVGEEAFIGSVVGKTSVDGIATISGSTVSSKAVVDAIDAARASFNAMMGIEDNGEGAAPEPAAPPLEFGGKLPIFREDVSESRQGVIIDTVEEGGNVTYTVEAAGYAVIEQYDGAKPNVVKITLDPTNQVIVKVEVLEVNDTKGIGDKVLHEDFAMQFENLSYADPSVEADTVSMATVSSTSVINAILAALNANK</sequence>
<reference evidence="7 8" key="1">
    <citation type="submission" date="2016-10" db="EMBL/GenBank/DDBJ databases">
        <authorList>
            <person name="de Groot N.N."/>
        </authorList>
    </citation>
    <scope>NUCLEOTIDE SEQUENCE [LARGE SCALE GENOMIC DNA]</scope>
    <source>
        <strain evidence="7 8">ML2</strain>
    </source>
</reference>
<dbReference type="InterPro" id="IPR007329">
    <property type="entry name" value="FMN-bd"/>
</dbReference>
<evidence type="ECO:0000256" key="1">
    <source>
        <dbReference type="ARBA" id="ARBA00022448"/>
    </source>
</evidence>
<keyword evidence="2" id="KW-0597">Phosphoprotein</keyword>
<evidence type="ECO:0000256" key="3">
    <source>
        <dbReference type="ARBA" id="ARBA00022630"/>
    </source>
</evidence>
<feature type="domain" description="FMN-binding" evidence="6">
    <location>
        <begin position="86"/>
        <end position="163"/>
    </location>
</feature>
<dbReference type="OrthoDB" id="9794010at2"/>
<dbReference type="PANTHER" id="PTHR36118">
    <property type="entry name" value="ION-TRANSLOCATING OXIDOREDUCTASE COMPLEX SUBUNIT G"/>
    <property type="match status" value="1"/>
</dbReference>